<dbReference type="Pfam" id="PF04074">
    <property type="entry name" value="DUF386"/>
    <property type="match status" value="1"/>
</dbReference>
<name>A0A4Y9VSH1_9PROT</name>
<dbReference type="RefSeq" id="WP_135277011.1">
    <property type="nucleotide sequence ID" value="NZ_PQVH01000008.1"/>
</dbReference>
<organism evidence="1 2">
    <name type="scientific">Methylotenera oryzisoli</name>
    <dbReference type="NCBI Taxonomy" id="2080758"/>
    <lineage>
        <taxon>Bacteria</taxon>
        <taxon>Pseudomonadati</taxon>
        <taxon>Pseudomonadota</taxon>
        <taxon>Betaproteobacteria</taxon>
        <taxon>Nitrosomonadales</taxon>
        <taxon>Methylophilaceae</taxon>
        <taxon>Methylotenera</taxon>
    </lineage>
</organism>
<dbReference type="NCBIfam" id="TIGR00022">
    <property type="entry name" value="YhcH/YjgK/YiaL family protein"/>
    <property type="match status" value="1"/>
</dbReference>
<dbReference type="OrthoDB" id="6196468at2"/>
<dbReference type="InterPro" id="IPR004375">
    <property type="entry name" value="NanQ/TabA/YiaL"/>
</dbReference>
<proteinExistence type="predicted"/>
<evidence type="ECO:0000313" key="1">
    <source>
        <dbReference type="EMBL" id="TFW71463.1"/>
    </source>
</evidence>
<dbReference type="Proteomes" id="UP000297706">
    <property type="component" value="Unassembled WGS sequence"/>
</dbReference>
<evidence type="ECO:0000313" key="2">
    <source>
        <dbReference type="Proteomes" id="UP000297706"/>
    </source>
</evidence>
<dbReference type="SUPFAM" id="SSF51197">
    <property type="entry name" value="Clavaminate synthase-like"/>
    <property type="match status" value="1"/>
</dbReference>
<dbReference type="EMBL" id="PQVH01000008">
    <property type="protein sequence ID" value="TFW71463.1"/>
    <property type="molecule type" value="Genomic_DNA"/>
</dbReference>
<dbReference type="PANTHER" id="PTHR34986:SF1">
    <property type="entry name" value="PROTEIN YIAL"/>
    <property type="match status" value="1"/>
</dbReference>
<dbReference type="AlphaFoldDB" id="A0A4Y9VSH1"/>
<sequence length="152" mass="17038">MILDTINNAHRYAMLHPLFTKVFDYIQSTNLHALAPGKHSIAGDDLFVIIERIQGRSRDSTQLECHRKYIDIQLVLDGVDEMGWKSLADCENPESDYNATYDVQLFNAMPTAWVATPANSFCIFFPEDAHTALVGTGNIHKAVFKIAVSPKI</sequence>
<reference evidence="1 2" key="1">
    <citation type="submission" date="2018-02" db="EMBL/GenBank/DDBJ databases">
        <title>A novel lanthanide dependent methylotroph, Methylotenera sp. La3113.</title>
        <authorList>
            <person name="Lv H."/>
            <person name="Tani A."/>
        </authorList>
    </citation>
    <scope>NUCLEOTIDE SEQUENCE [LARGE SCALE GENOMIC DNA]</scope>
    <source>
        <strain evidence="1 2">La3113</strain>
    </source>
</reference>
<gene>
    <name evidence="1" type="ORF">C3Y98_05025</name>
</gene>
<dbReference type="GO" id="GO:0005829">
    <property type="term" value="C:cytosol"/>
    <property type="evidence" value="ECO:0007669"/>
    <property type="project" value="TreeGrafter"/>
</dbReference>
<keyword evidence="2" id="KW-1185">Reference proteome</keyword>
<dbReference type="InterPro" id="IPR037012">
    <property type="entry name" value="NanQ/TabA/YiaL_sf"/>
</dbReference>
<dbReference type="Gene3D" id="2.60.120.370">
    <property type="entry name" value="YhcH/YjgK/YiaL"/>
    <property type="match status" value="1"/>
</dbReference>
<dbReference type="PANTHER" id="PTHR34986">
    <property type="entry name" value="EVOLVED BETA-GALACTOSIDASE SUBUNIT BETA"/>
    <property type="match status" value="1"/>
</dbReference>
<protein>
    <submittedName>
        <fullName evidence="1">YhcH/YjgK/YiaL family protein</fullName>
    </submittedName>
</protein>
<accession>A0A4Y9VSH1</accession>
<comment type="caution">
    <text evidence="1">The sequence shown here is derived from an EMBL/GenBank/DDBJ whole genome shotgun (WGS) entry which is preliminary data.</text>
</comment>